<dbReference type="SUPFAM" id="SSF48371">
    <property type="entry name" value="ARM repeat"/>
    <property type="match status" value="2"/>
</dbReference>
<accession>A0A8J5MUM5</accession>
<keyword evidence="3" id="KW-0677">Repeat</keyword>
<dbReference type="AlphaFoldDB" id="A0A8J5MUM5"/>
<comment type="similarity">
    <text evidence="2 5">Belongs to the MET18/MMS19 family.</text>
</comment>
<keyword evidence="4 5" id="KW-0539">Nucleus</keyword>
<dbReference type="PANTHER" id="PTHR12891:SF0">
    <property type="entry name" value="MMS19 NUCLEOTIDE EXCISION REPAIR PROTEIN HOMOLOG"/>
    <property type="match status" value="1"/>
</dbReference>
<dbReference type="GO" id="GO:0016226">
    <property type="term" value="P:iron-sulfur cluster assembly"/>
    <property type="evidence" value="ECO:0007669"/>
    <property type="project" value="UniProtKB-UniRule"/>
</dbReference>
<dbReference type="InterPro" id="IPR024687">
    <property type="entry name" value="MMS19_C"/>
</dbReference>
<keyword evidence="5" id="KW-0963">Cytoplasm</keyword>
<evidence type="ECO:0000259" key="6">
    <source>
        <dbReference type="Pfam" id="PF12460"/>
    </source>
</evidence>
<organism evidence="8 9">
    <name type="scientific">Homarus americanus</name>
    <name type="common">American lobster</name>
    <dbReference type="NCBI Taxonomy" id="6706"/>
    <lineage>
        <taxon>Eukaryota</taxon>
        <taxon>Metazoa</taxon>
        <taxon>Ecdysozoa</taxon>
        <taxon>Arthropoda</taxon>
        <taxon>Crustacea</taxon>
        <taxon>Multicrustacea</taxon>
        <taxon>Malacostraca</taxon>
        <taxon>Eumalacostraca</taxon>
        <taxon>Eucarida</taxon>
        <taxon>Decapoda</taxon>
        <taxon>Pleocyemata</taxon>
        <taxon>Astacidea</taxon>
        <taxon>Nephropoidea</taxon>
        <taxon>Nephropidae</taxon>
        <taxon>Homarus</taxon>
    </lineage>
</organism>
<dbReference type="InterPro" id="IPR039920">
    <property type="entry name" value="MMS19"/>
</dbReference>
<dbReference type="InterPro" id="IPR029240">
    <property type="entry name" value="MMS19_N"/>
</dbReference>
<keyword evidence="5" id="KW-0206">Cytoskeleton</keyword>
<evidence type="ECO:0000256" key="5">
    <source>
        <dbReference type="RuleBase" id="RU367072"/>
    </source>
</evidence>
<proteinExistence type="inferred from homology"/>
<dbReference type="EMBL" id="JAHLQT010024959">
    <property type="protein sequence ID" value="KAG7164663.1"/>
    <property type="molecule type" value="Genomic_DNA"/>
</dbReference>
<name>A0A8J5MUM5_HOMAM</name>
<evidence type="ECO:0000259" key="7">
    <source>
        <dbReference type="Pfam" id="PF14500"/>
    </source>
</evidence>
<evidence type="ECO:0000256" key="2">
    <source>
        <dbReference type="ARBA" id="ARBA00009340"/>
    </source>
</evidence>
<keyword evidence="9" id="KW-1185">Reference proteome</keyword>
<comment type="caution">
    <text evidence="8">The sequence shown here is derived from an EMBL/GenBank/DDBJ whole genome shotgun (WGS) entry which is preliminary data.</text>
</comment>
<protein>
    <recommendedName>
        <fullName evidence="5">MMS19 nucleotide excision repair protein</fullName>
    </recommendedName>
</protein>
<evidence type="ECO:0000256" key="4">
    <source>
        <dbReference type="ARBA" id="ARBA00023242"/>
    </source>
</evidence>
<keyword evidence="5" id="KW-0234">DNA repair</keyword>
<feature type="domain" description="MMS19 C-terminal" evidence="6">
    <location>
        <begin position="511"/>
        <end position="940"/>
    </location>
</feature>
<keyword evidence="5" id="KW-0227">DNA damage</keyword>
<dbReference type="Proteomes" id="UP000747542">
    <property type="component" value="Unassembled WGS sequence"/>
</dbReference>
<dbReference type="InterPro" id="IPR016024">
    <property type="entry name" value="ARM-type_fold"/>
</dbReference>
<evidence type="ECO:0000256" key="3">
    <source>
        <dbReference type="ARBA" id="ARBA00022737"/>
    </source>
</evidence>
<evidence type="ECO:0000313" key="8">
    <source>
        <dbReference type="EMBL" id="KAG7164663.1"/>
    </source>
</evidence>
<comment type="subunit">
    <text evidence="5">Component of the CIA complex.</text>
</comment>
<reference evidence="8" key="1">
    <citation type="journal article" date="2021" name="Sci. Adv.">
        <title>The American lobster genome reveals insights on longevity, neural, and immune adaptations.</title>
        <authorList>
            <person name="Polinski J.M."/>
            <person name="Zimin A.V."/>
            <person name="Clark K.F."/>
            <person name="Kohn A.B."/>
            <person name="Sadowski N."/>
            <person name="Timp W."/>
            <person name="Ptitsyn A."/>
            <person name="Khanna P."/>
            <person name="Romanova D.Y."/>
            <person name="Williams P."/>
            <person name="Greenwood S.J."/>
            <person name="Moroz L.L."/>
            <person name="Walt D.R."/>
            <person name="Bodnar A.G."/>
        </authorList>
    </citation>
    <scope>NUCLEOTIDE SEQUENCE</scope>
    <source>
        <strain evidence="8">GMGI-L3</strain>
    </source>
</reference>
<dbReference type="Gene3D" id="1.25.10.10">
    <property type="entry name" value="Leucine-rich Repeat Variant"/>
    <property type="match status" value="1"/>
</dbReference>
<gene>
    <name evidence="8" type="primary">mms19-L</name>
    <name evidence="8" type="ORF">Hamer_G005053</name>
</gene>
<dbReference type="Pfam" id="PF12460">
    <property type="entry name" value="MMS19_C"/>
    <property type="match status" value="1"/>
</dbReference>
<feature type="domain" description="MMS19 N-terminal" evidence="7">
    <location>
        <begin position="43"/>
        <end position="303"/>
    </location>
</feature>
<dbReference type="GO" id="GO:0005819">
    <property type="term" value="C:spindle"/>
    <property type="evidence" value="ECO:0007669"/>
    <property type="project" value="UniProtKB-SubCell"/>
</dbReference>
<dbReference type="GO" id="GO:0005634">
    <property type="term" value="C:nucleus"/>
    <property type="evidence" value="ECO:0007669"/>
    <property type="project" value="UniProtKB-SubCell"/>
</dbReference>
<comment type="subcellular location">
    <subcellularLocation>
        <location evidence="5">Cytoplasm</location>
        <location evidence="5">Cytoskeleton</location>
        <location evidence="5">Spindle</location>
    </subcellularLocation>
    <subcellularLocation>
        <location evidence="1 5">Nucleus</location>
    </subcellularLocation>
</comment>
<evidence type="ECO:0000256" key="1">
    <source>
        <dbReference type="ARBA" id="ARBA00004123"/>
    </source>
</evidence>
<dbReference type="PANTHER" id="PTHR12891">
    <property type="entry name" value="DNA REPAIR/TRANSCRIPTION PROTEIN MET18/MMS19"/>
    <property type="match status" value="1"/>
</dbReference>
<dbReference type="InterPro" id="IPR011989">
    <property type="entry name" value="ARM-like"/>
</dbReference>
<sequence>MTPSKTLLERLDKLPNSSQEAESIIQDIIPELYTGDLSVCHVVDALGPSLTHANPSERGAGTRFLADLLHSLPCDKLSSQELLFLTAFFLDRLKDHHSVIPNVIYANIALVKQKHINRKDVTSLVQGLFREVPCQSQIMSDRRNIYTLLKYCLVYKLEDIREMGQDFVLGFVTAMDGEKDPRNLVLLFTLVPIIVKNFPLGPFTEDLFEVVAAYFPIDFVPPADDPYGISSEDLVLGLRGALAATPQFAPYCIPLLQEKLDSDLTSAKLDSLHTMVACCEVYSAEDISPHVLSLWASIRREIVEGASSEMEAAALSTLSAIVMTLQRGILSQAAHDATNTLTKSALMECMGHLTAPEQRLMFPSAHILLALVVAAQVPAQTICETVVPVLTEQFGTRTEAIAKKNTIIILGKFLNSGSKFPDLKTVQEATVLALTAALPAFHSSYLSSVAQSLTKLLLTAKNDSLRDGIIQCFVALGKIQPLAVSDHILPKLLIEMEQGHSVNSGVSNSRILETLAILTAGRLLTSRVLPVVWRRAEDFSSLSSEQCCQHLSCVRKILRNAVTDSECKSYVLEEWSGVMKVVCLSVSTILSPHVTKPVPILQCLSSICRILVANLSEPQPLVQSLLTLVTVDEAERVEGVFGDLVVTLPETRNLISSIADESHPQAPLMSYMIEGVVLGARQLPETDGLQHLLRKLRRLSLCHVDLEIRETSAILHGAIINKIPTGPSLTQALSESREELFKLLNLTNQVEKQKAALLTLTWVCKALVVRGAQDQDVWTTKMQNLLSDSGIGLDAAHSFEVILREHQYALRPETFANIRLLYKQRYFEIMVGPLVDMFHSSEGNTKHNALLALSSLMPSLPHLVLNNHIKKLLPVLLQGITSGESAVTESTVCTLSSLLQHSLTHAAPHTNMLVSTLVPLTVNHPMMVRMKALECLQALTALPTMTILPYREDVIRGLKCVLNDKKRVVRQVATNARCSWILVGAPGSESA</sequence>
<dbReference type="GO" id="GO:0006281">
    <property type="term" value="P:DNA repair"/>
    <property type="evidence" value="ECO:0007669"/>
    <property type="project" value="UniProtKB-UniRule"/>
</dbReference>
<evidence type="ECO:0000313" key="9">
    <source>
        <dbReference type="Proteomes" id="UP000747542"/>
    </source>
</evidence>
<dbReference type="GO" id="GO:0051604">
    <property type="term" value="P:protein maturation"/>
    <property type="evidence" value="ECO:0007669"/>
    <property type="project" value="UniProtKB-UniRule"/>
</dbReference>
<dbReference type="GO" id="GO:0097361">
    <property type="term" value="C:cytosolic [4Fe-4S] assembly targeting complex"/>
    <property type="evidence" value="ECO:0007669"/>
    <property type="project" value="UniProtKB-UniRule"/>
</dbReference>
<comment type="function">
    <text evidence="5">Key component of the cytosolic iron-sulfur protein assembly (CIA) complex, a multiprotein complex that mediates the incorporation of iron-sulfur cluster into apoproteins specifically involved in DNA metabolism and genomic integrity. In the CIA complex, MMS19 acts as an adapter between early-acting CIA components and a subset of cellular target iron-sulfur proteins.</text>
</comment>
<dbReference type="Pfam" id="PF14500">
    <property type="entry name" value="MMS19_N"/>
    <property type="match status" value="1"/>
</dbReference>